<feature type="region of interest" description="Disordered" evidence="1">
    <location>
        <begin position="77"/>
        <end position="99"/>
    </location>
</feature>
<evidence type="ECO:0000313" key="3">
    <source>
        <dbReference type="Proteomes" id="UP000598997"/>
    </source>
</evidence>
<keyword evidence="3" id="KW-1185">Reference proteome</keyword>
<evidence type="ECO:0000313" key="2">
    <source>
        <dbReference type="EMBL" id="GGD37189.1"/>
    </source>
</evidence>
<proteinExistence type="predicted"/>
<organism evidence="2 3">
    <name type="scientific">Croceicoccus pelagius</name>
    <dbReference type="NCBI Taxonomy" id="1703341"/>
    <lineage>
        <taxon>Bacteria</taxon>
        <taxon>Pseudomonadati</taxon>
        <taxon>Pseudomonadota</taxon>
        <taxon>Alphaproteobacteria</taxon>
        <taxon>Sphingomonadales</taxon>
        <taxon>Erythrobacteraceae</taxon>
        <taxon>Croceicoccus</taxon>
    </lineage>
</organism>
<protein>
    <submittedName>
        <fullName evidence="2">Uncharacterized protein</fullName>
    </submittedName>
</protein>
<sequence>MRIAGGCLENNHDVTTMRTTLIALSAVALLGLGACSEETEQNAAETLDRAAADTADNAEVVENAVREKTIEAADKISAELKQDERTDPDQGDGALDGTD</sequence>
<dbReference type="AlphaFoldDB" id="A0A916YAU0"/>
<dbReference type="PROSITE" id="PS51257">
    <property type="entry name" value="PROKAR_LIPOPROTEIN"/>
    <property type="match status" value="1"/>
</dbReference>
<comment type="caution">
    <text evidence="2">The sequence shown here is derived from an EMBL/GenBank/DDBJ whole genome shotgun (WGS) entry which is preliminary data.</text>
</comment>
<accession>A0A916YAU0</accession>
<dbReference type="Proteomes" id="UP000598997">
    <property type="component" value="Unassembled WGS sequence"/>
</dbReference>
<feature type="compositionally biased region" description="Basic and acidic residues" evidence="1">
    <location>
        <begin position="77"/>
        <end position="88"/>
    </location>
</feature>
<evidence type="ECO:0000256" key="1">
    <source>
        <dbReference type="SAM" id="MobiDB-lite"/>
    </source>
</evidence>
<name>A0A916YAU0_9SPHN</name>
<dbReference type="EMBL" id="BMIO01000002">
    <property type="protein sequence ID" value="GGD37189.1"/>
    <property type="molecule type" value="Genomic_DNA"/>
</dbReference>
<reference evidence="2 3" key="1">
    <citation type="journal article" date="2014" name="Int. J. Syst. Evol. Microbiol.">
        <title>Complete genome sequence of Corynebacterium casei LMG S-19264T (=DSM 44701T), isolated from a smear-ripened cheese.</title>
        <authorList>
            <consortium name="US DOE Joint Genome Institute (JGI-PGF)"/>
            <person name="Walter F."/>
            <person name="Albersmeier A."/>
            <person name="Kalinowski J."/>
            <person name="Ruckert C."/>
        </authorList>
    </citation>
    <scope>NUCLEOTIDE SEQUENCE [LARGE SCALE GENOMIC DNA]</scope>
    <source>
        <strain evidence="2 3">CGMCC 1.15358</strain>
    </source>
</reference>
<gene>
    <name evidence="2" type="ORF">GCM10010989_09170</name>
</gene>